<evidence type="ECO:0000256" key="3">
    <source>
        <dbReference type="PROSITE-ProRule" id="PRU00090"/>
    </source>
</evidence>
<evidence type="ECO:0000313" key="5">
    <source>
        <dbReference type="EMBL" id="KAK2560217.1"/>
    </source>
</evidence>
<feature type="disulfide bond" evidence="3">
    <location>
        <begin position="134"/>
        <end position="158"/>
    </location>
</feature>
<dbReference type="GO" id="GO:0017147">
    <property type="term" value="F:Wnt-protein binding"/>
    <property type="evidence" value="ECO:0007669"/>
    <property type="project" value="TreeGrafter"/>
</dbReference>
<sequence>MLITGVAVLTQKKVTDLKDSDSKTEEKPGPTFNLVKREINLGLRSKEKRKLSRQEGKCGTISIPFCQNMSYTTAQFPNHLNQNQEDAKAWIDANDLTKLVQSGCSLYIGPLLCSFLAPPCNGPGRLVKPCKQLCKRATKACKAVLRRLRINLHPVMACRQLPKDRTQKCFDGSWKGDTSDCQQVPLKQCAKYIKRTSSWQAQFPNYFGHTKEEAIANLKLFDPIWPYAESEQSDCASTLAHFLCNMYAPQCAKSNSRIPPCKELCLSARSKCRSSFKQVRKESGFTWPKDIACKNFPPSGTAPCYMTTTPTTSTGQEVAPVTNAAPSSDAAIEVNQFSPLVMANCASDLPLFLCSLYAPPCMRHKEKVPPCRSLCSRVRIGCESLMNRFGFSWPKMMACERFPEASPTTLCLDKPNMKTRQPSLTATIRKEERCEAMTIPLCRSNDVLFKYNMTRIPNFFKHFSQREAAQQVSQFLPLVKVDCSPDLSLFLCSLYSPPCIGPQKPCRELCNRVKTGCASVLKEFGVPWPEVLACEKFPLSSGDELCFQPTKVSATTAQTPATTTQILTLTDESKRPTRTEPFSGDKCEDLTISHCHVLPYNKTLFPNHLKHHSQEEAELEVNSFAPLVNVNCSQEFQSFVCFLYAPPCDGPRLPCKELCYRVREACLSLMQGFGFGWPDEIDCDRFPSSGNGTKCMDTRAVSQSTTVAPTMTDEQ</sequence>
<dbReference type="GO" id="GO:0042813">
    <property type="term" value="F:Wnt receptor activity"/>
    <property type="evidence" value="ECO:0007669"/>
    <property type="project" value="TreeGrafter"/>
</dbReference>
<feature type="disulfide bond" evidence="3">
    <location>
        <begin position="510"/>
        <end position="534"/>
    </location>
</feature>
<evidence type="ECO:0000256" key="1">
    <source>
        <dbReference type="ARBA" id="ARBA00022473"/>
    </source>
</evidence>
<dbReference type="Pfam" id="PF01392">
    <property type="entry name" value="Fz"/>
    <property type="match status" value="5"/>
</dbReference>
<accession>A0AAD9QF65</accession>
<dbReference type="PANTHER" id="PTHR11309">
    <property type="entry name" value="FRIZZLED"/>
    <property type="match status" value="1"/>
</dbReference>
<dbReference type="GO" id="GO:0060070">
    <property type="term" value="P:canonical Wnt signaling pathway"/>
    <property type="evidence" value="ECO:0007669"/>
    <property type="project" value="TreeGrafter"/>
</dbReference>
<comment type="caution">
    <text evidence="3">Lacks conserved residue(s) required for the propagation of feature annotation.</text>
</comment>
<keyword evidence="1" id="KW-0217">Developmental protein</keyword>
<protein>
    <submittedName>
        <fullName evidence="5">Frizzled-5</fullName>
    </submittedName>
</protein>
<proteinExistence type="predicted"/>
<evidence type="ECO:0000259" key="4">
    <source>
        <dbReference type="PROSITE" id="PS50038"/>
    </source>
</evidence>
<keyword evidence="2 3" id="KW-1015">Disulfide bond</keyword>
<gene>
    <name evidence="5" type="ORF">P5673_017197</name>
</gene>
<keyword evidence="6" id="KW-1185">Reference proteome</keyword>
<feature type="disulfide bond" evidence="3">
    <location>
        <begin position="375"/>
        <end position="399"/>
    </location>
</feature>
<name>A0AAD9QF65_ACRCE</name>
<dbReference type="InterPro" id="IPR020067">
    <property type="entry name" value="Frizzled_dom"/>
</dbReference>
<evidence type="ECO:0000313" key="6">
    <source>
        <dbReference type="Proteomes" id="UP001249851"/>
    </source>
</evidence>
<feature type="domain" description="FZ" evidence="4">
    <location>
        <begin position="176"/>
        <end position="269"/>
    </location>
</feature>
<dbReference type="Gene3D" id="1.10.2000.10">
    <property type="entry name" value="Frizzled cysteine-rich domain"/>
    <property type="match status" value="5"/>
</dbReference>
<evidence type="ECO:0000256" key="2">
    <source>
        <dbReference type="ARBA" id="ARBA00023157"/>
    </source>
</evidence>
<feature type="disulfide bond" evidence="3">
    <location>
        <begin position="659"/>
        <end position="683"/>
    </location>
</feature>
<dbReference type="PANTHER" id="PTHR11309:SF47">
    <property type="entry name" value="FRIZZLED"/>
    <property type="match status" value="1"/>
</dbReference>
<dbReference type="AlphaFoldDB" id="A0AAD9QF65"/>
<dbReference type="EMBL" id="JARQWQ010000037">
    <property type="protein sequence ID" value="KAK2560217.1"/>
    <property type="molecule type" value="Genomic_DNA"/>
</dbReference>
<feature type="domain" description="FZ" evidence="4">
    <location>
        <begin position="429"/>
        <end position="549"/>
    </location>
</feature>
<reference evidence="5" key="2">
    <citation type="journal article" date="2023" name="Science">
        <title>Genomic signatures of disease resistance in endangered staghorn corals.</title>
        <authorList>
            <person name="Vollmer S.V."/>
            <person name="Selwyn J.D."/>
            <person name="Despard B.A."/>
            <person name="Roesel C.L."/>
        </authorList>
    </citation>
    <scope>NUCLEOTIDE SEQUENCE</scope>
    <source>
        <strain evidence="5">K2</strain>
    </source>
</reference>
<dbReference type="Proteomes" id="UP001249851">
    <property type="component" value="Unassembled WGS sequence"/>
</dbReference>
<feature type="domain" description="FZ" evidence="4">
    <location>
        <begin position="267"/>
        <end position="414"/>
    </location>
</feature>
<dbReference type="InterPro" id="IPR015526">
    <property type="entry name" value="Frizzled/SFRP"/>
</dbReference>
<comment type="caution">
    <text evidence="5">The sequence shown here is derived from an EMBL/GenBank/DDBJ whole genome shotgun (WGS) entry which is preliminary data.</text>
</comment>
<dbReference type="CDD" id="cd07066">
    <property type="entry name" value="CRD_FZ"/>
    <property type="match status" value="1"/>
</dbReference>
<reference evidence="5" key="1">
    <citation type="journal article" date="2023" name="G3 (Bethesda)">
        <title>Whole genome assembly and annotation of the endangered Caribbean coral Acropora cervicornis.</title>
        <authorList>
            <person name="Selwyn J.D."/>
            <person name="Vollmer S.V."/>
        </authorList>
    </citation>
    <scope>NUCLEOTIDE SEQUENCE</scope>
    <source>
        <strain evidence="5">K2</strain>
    </source>
</reference>
<dbReference type="SUPFAM" id="SSF63501">
    <property type="entry name" value="Frizzled cysteine-rich domain"/>
    <property type="match status" value="5"/>
</dbReference>
<dbReference type="GO" id="GO:0005886">
    <property type="term" value="C:plasma membrane"/>
    <property type="evidence" value="ECO:0007669"/>
    <property type="project" value="TreeGrafter"/>
</dbReference>
<dbReference type="InterPro" id="IPR036790">
    <property type="entry name" value="Frizzled_dom_sf"/>
</dbReference>
<dbReference type="SMART" id="SM00063">
    <property type="entry name" value="FRI"/>
    <property type="match status" value="5"/>
</dbReference>
<dbReference type="GO" id="GO:0035567">
    <property type="term" value="P:non-canonical Wnt signaling pathway"/>
    <property type="evidence" value="ECO:0007669"/>
    <property type="project" value="TreeGrafter"/>
</dbReference>
<feature type="disulfide bond" evidence="3">
    <location>
        <begin position="587"/>
        <end position="648"/>
    </location>
</feature>
<organism evidence="5 6">
    <name type="scientific">Acropora cervicornis</name>
    <name type="common">Staghorn coral</name>
    <dbReference type="NCBI Taxonomy" id="6130"/>
    <lineage>
        <taxon>Eukaryota</taxon>
        <taxon>Metazoa</taxon>
        <taxon>Cnidaria</taxon>
        <taxon>Anthozoa</taxon>
        <taxon>Hexacorallia</taxon>
        <taxon>Scleractinia</taxon>
        <taxon>Astrocoeniina</taxon>
        <taxon>Acroporidae</taxon>
        <taxon>Acropora</taxon>
    </lineage>
</organism>
<feature type="domain" description="FZ" evidence="4">
    <location>
        <begin position="582"/>
        <end position="698"/>
    </location>
</feature>
<feature type="disulfide bond" evidence="3">
    <location>
        <begin position="595"/>
        <end position="641"/>
    </location>
</feature>
<dbReference type="PROSITE" id="PS50038">
    <property type="entry name" value="FZ"/>
    <property type="match status" value="5"/>
</dbReference>
<feature type="domain" description="FZ" evidence="4">
    <location>
        <begin position="53"/>
        <end position="184"/>
    </location>
</feature>